<accession>A0A165ZJE4</accession>
<evidence type="ECO:0000313" key="1">
    <source>
        <dbReference type="EMBL" id="KZX10803.1"/>
    </source>
</evidence>
<name>A0A165ZJE4_9EURY</name>
<protein>
    <submittedName>
        <fullName evidence="1">Uncharacterized protein</fullName>
    </submittedName>
</protein>
<dbReference type="PATRIC" id="fig|49547.3.peg.1762"/>
<dbReference type="AlphaFoldDB" id="A0A165ZJE4"/>
<gene>
    <name evidence="1" type="ORF">MBCUR_16530</name>
</gene>
<keyword evidence="2" id="KW-1185">Reference proteome</keyword>
<dbReference type="STRING" id="49547.MBCUR_16530"/>
<comment type="caution">
    <text evidence="1">The sequence shown here is derived from an EMBL/GenBank/DDBJ whole genome shotgun (WGS) entry which is preliminary data.</text>
</comment>
<organism evidence="1 2">
    <name type="scientific">Methanobrevibacter curvatus</name>
    <dbReference type="NCBI Taxonomy" id="49547"/>
    <lineage>
        <taxon>Archaea</taxon>
        <taxon>Methanobacteriati</taxon>
        <taxon>Methanobacteriota</taxon>
        <taxon>Methanomada group</taxon>
        <taxon>Methanobacteria</taxon>
        <taxon>Methanobacteriales</taxon>
        <taxon>Methanobacteriaceae</taxon>
        <taxon>Methanobrevibacter</taxon>
    </lineage>
</organism>
<dbReference type="EMBL" id="LWMV01000202">
    <property type="protein sequence ID" value="KZX10803.1"/>
    <property type="molecule type" value="Genomic_DNA"/>
</dbReference>
<sequence length="250" mass="29028">MGLFDTWDDIFDEDISNLDKYHDVNRIEQIITLMKGFRKNKFYKDLANIDHLGKKSLLASDNNLAIDFNKTPKFKIVKKGLGRDYLPFYLPPLTRTINFSELMGMYANISTSYVYSSGHRLTVDENKAIIFGDIGERVTFFVEDFEKDEKVPEYNIEFFKKLKKIKFENKRTTKLMDDIYNIDTSISAEFSLPSIFSRTMLHGSIYIMGCNALKNGREVITCDDVVVAYLTTFKIFMTDLRSLILVNDDK</sequence>
<evidence type="ECO:0000313" key="2">
    <source>
        <dbReference type="Proteomes" id="UP000077245"/>
    </source>
</evidence>
<reference evidence="1 2" key="1">
    <citation type="submission" date="2016-04" db="EMBL/GenBank/DDBJ databases">
        <title>Genome sequence of Methanobrevibacter curvatus DSM 11111.</title>
        <authorList>
            <person name="Poehlein A."/>
            <person name="Seedorf H."/>
            <person name="Daniel R."/>
        </authorList>
    </citation>
    <scope>NUCLEOTIDE SEQUENCE [LARGE SCALE GENOMIC DNA]</scope>
    <source>
        <strain evidence="1 2">DSM 11111</strain>
    </source>
</reference>
<dbReference type="Proteomes" id="UP000077245">
    <property type="component" value="Unassembled WGS sequence"/>
</dbReference>
<proteinExistence type="predicted"/>
<dbReference type="OrthoDB" id="78349at2157"/>
<dbReference type="RefSeq" id="WP_067092440.1">
    <property type="nucleotide sequence ID" value="NZ_LWMV01000202.1"/>
</dbReference>